<gene>
    <name evidence="7" type="ORF">MGAL_10B033185</name>
</gene>
<proteinExistence type="predicted"/>
<dbReference type="InterPro" id="IPR007110">
    <property type="entry name" value="Ig-like_dom"/>
</dbReference>
<dbReference type="Gene3D" id="2.20.100.10">
    <property type="entry name" value="Thrombospondin type-1 (TSP1) repeat"/>
    <property type="match status" value="5"/>
</dbReference>
<name>A0A8B6BQG4_MYTGA</name>
<evidence type="ECO:0000256" key="5">
    <source>
        <dbReference type="ARBA" id="ARBA00023157"/>
    </source>
</evidence>
<dbReference type="Gene3D" id="2.60.40.10">
    <property type="entry name" value="Immunoglobulins"/>
    <property type="match status" value="1"/>
</dbReference>
<evidence type="ECO:0000256" key="1">
    <source>
        <dbReference type="ARBA" id="ARBA00004613"/>
    </source>
</evidence>
<dbReference type="FunFam" id="2.20.100.10:FF:000001">
    <property type="entry name" value="semaphorin-5A isoform X1"/>
    <property type="match status" value="3"/>
</dbReference>
<keyword evidence="8" id="KW-1185">Reference proteome</keyword>
<keyword evidence="2" id="KW-0964">Secreted</keyword>
<sequence>MQVVVNSQYPSGGGLTCIGDSHENGDCSTKVCPVNGNWGEWNAWNICSQTCGGGTRSRNKECNNPYPSGGGLVCQGDSQESSDCSTKVCPVNGNWGRWSGWTGCSKTCGGGKWSRYRMCNNPSPTGGGLDCNGVSRENSGCFSNVCPVNGNWGRWSRWSRCSKTCGGGKMFRDRICNNPSPIGGGLNCSGDPRKFAACSSNVCPVNGNWGRWSRWSRCSKTCGGGKMFRDRICNNPSPIGGGLNCSGDPRKFAACSSNVCPEWTNWNLWDSCTVDCGFGKRSRNRVCQQCTHGKCIGVDNTQCSGDSDEREKCSVISCRGAPKVTILRQSHFVQIGTTVTFVCNIESNPAISELWWTDNHAKHITDKLRYNGGNIHNHNLSILSVKDSDSGVYTCNANNTEGTSKATTTLITGSKYSL</sequence>
<dbReference type="PRINTS" id="PR01705">
    <property type="entry name" value="TSP1REPEAT"/>
</dbReference>
<dbReference type="OrthoDB" id="446173at2759"/>
<dbReference type="PROSITE" id="PS50835">
    <property type="entry name" value="IG_LIKE"/>
    <property type="match status" value="1"/>
</dbReference>
<dbReference type="InterPro" id="IPR052065">
    <property type="entry name" value="Compl_asym_regulator"/>
</dbReference>
<dbReference type="FunFam" id="2.20.100.10:FF:000002">
    <property type="entry name" value="Unc-5 netrin receptor C"/>
    <property type="match status" value="1"/>
</dbReference>
<dbReference type="Pfam" id="PF00090">
    <property type="entry name" value="TSP_1"/>
    <property type="match status" value="5"/>
</dbReference>
<dbReference type="PANTHER" id="PTHR22906:SF43">
    <property type="entry name" value="PROPERDIN"/>
    <property type="match status" value="1"/>
</dbReference>
<feature type="domain" description="Ig-like" evidence="6">
    <location>
        <begin position="322"/>
        <end position="412"/>
    </location>
</feature>
<comment type="subcellular location">
    <subcellularLocation>
        <location evidence="1">Secreted</location>
    </subcellularLocation>
</comment>
<comment type="caution">
    <text evidence="7">The sequence shown here is derived from an EMBL/GenBank/DDBJ whole genome shotgun (WGS) entry which is preliminary data.</text>
</comment>
<dbReference type="InterPro" id="IPR036383">
    <property type="entry name" value="TSP1_rpt_sf"/>
</dbReference>
<keyword evidence="5" id="KW-1015">Disulfide bond</keyword>
<dbReference type="EMBL" id="UYJE01000473">
    <property type="protein sequence ID" value="VDH93588.1"/>
    <property type="molecule type" value="Genomic_DNA"/>
</dbReference>
<dbReference type="InterPro" id="IPR003599">
    <property type="entry name" value="Ig_sub"/>
</dbReference>
<keyword evidence="4" id="KW-0677">Repeat</keyword>
<evidence type="ECO:0000256" key="4">
    <source>
        <dbReference type="ARBA" id="ARBA00022737"/>
    </source>
</evidence>
<dbReference type="PROSITE" id="PS50092">
    <property type="entry name" value="TSP1"/>
    <property type="match status" value="5"/>
</dbReference>
<evidence type="ECO:0000259" key="6">
    <source>
        <dbReference type="PROSITE" id="PS50835"/>
    </source>
</evidence>
<dbReference type="SMART" id="SM00408">
    <property type="entry name" value="IGc2"/>
    <property type="match status" value="1"/>
</dbReference>
<dbReference type="PANTHER" id="PTHR22906">
    <property type="entry name" value="PROPERDIN"/>
    <property type="match status" value="1"/>
</dbReference>
<dbReference type="InterPro" id="IPR013783">
    <property type="entry name" value="Ig-like_fold"/>
</dbReference>
<protein>
    <recommendedName>
        <fullName evidence="6">Ig-like domain-containing protein</fullName>
    </recommendedName>
</protein>
<dbReference type="SMART" id="SM00409">
    <property type="entry name" value="IG"/>
    <property type="match status" value="1"/>
</dbReference>
<dbReference type="InterPro" id="IPR003598">
    <property type="entry name" value="Ig_sub2"/>
</dbReference>
<accession>A0A8B6BQG4</accession>
<dbReference type="Proteomes" id="UP000596742">
    <property type="component" value="Unassembled WGS sequence"/>
</dbReference>
<dbReference type="AlphaFoldDB" id="A0A8B6BQG4"/>
<dbReference type="SMART" id="SM00209">
    <property type="entry name" value="TSP1"/>
    <property type="match status" value="5"/>
</dbReference>
<dbReference type="SUPFAM" id="SSF48726">
    <property type="entry name" value="Immunoglobulin"/>
    <property type="match status" value="1"/>
</dbReference>
<dbReference type="Pfam" id="PF13927">
    <property type="entry name" value="Ig_3"/>
    <property type="match status" value="1"/>
</dbReference>
<evidence type="ECO:0000313" key="7">
    <source>
        <dbReference type="EMBL" id="VDH93588.1"/>
    </source>
</evidence>
<reference evidence="7" key="1">
    <citation type="submission" date="2018-11" db="EMBL/GenBank/DDBJ databases">
        <authorList>
            <person name="Alioto T."/>
            <person name="Alioto T."/>
        </authorList>
    </citation>
    <scope>NUCLEOTIDE SEQUENCE</scope>
</reference>
<evidence type="ECO:0000256" key="2">
    <source>
        <dbReference type="ARBA" id="ARBA00022525"/>
    </source>
</evidence>
<evidence type="ECO:0000256" key="3">
    <source>
        <dbReference type="ARBA" id="ARBA00022729"/>
    </source>
</evidence>
<dbReference type="SUPFAM" id="SSF82895">
    <property type="entry name" value="TSP-1 type 1 repeat"/>
    <property type="match status" value="5"/>
</dbReference>
<dbReference type="InterPro" id="IPR000884">
    <property type="entry name" value="TSP1_rpt"/>
</dbReference>
<evidence type="ECO:0000313" key="8">
    <source>
        <dbReference type="Proteomes" id="UP000596742"/>
    </source>
</evidence>
<organism evidence="7 8">
    <name type="scientific">Mytilus galloprovincialis</name>
    <name type="common">Mediterranean mussel</name>
    <dbReference type="NCBI Taxonomy" id="29158"/>
    <lineage>
        <taxon>Eukaryota</taxon>
        <taxon>Metazoa</taxon>
        <taxon>Spiralia</taxon>
        <taxon>Lophotrochozoa</taxon>
        <taxon>Mollusca</taxon>
        <taxon>Bivalvia</taxon>
        <taxon>Autobranchia</taxon>
        <taxon>Pteriomorphia</taxon>
        <taxon>Mytilida</taxon>
        <taxon>Mytiloidea</taxon>
        <taxon>Mytilidae</taxon>
        <taxon>Mytilinae</taxon>
        <taxon>Mytilus</taxon>
    </lineage>
</organism>
<keyword evidence="3" id="KW-0732">Signal</keyword>
<dbReference type="InterPro" id="IPR036179">
    <property type="entry name" value="Ig-like_dom_sf"/>
</dbReference>